<dbReference type="EMBL" id="MRAE01000012">
    <property type="protein sequence ID" value="OOO66758.1"/>
    <property type="molecule type" value="Genomic_DNA"/>
</dbReference>
<protein>
    <submittedName>
        <fullName evidence="1">Uncharacterized protein</fullName>
    </submittedName>
</protein>
<gene>
    <name evidence="1" type="ORF">BS638_06425</name>
</gene>
<organism evidence="1 2">
    <name type="scientific">Clostridium tepidum</name>
    <dbReference type="NCBI Taxonomy" id="1962263"/>
    <lineage>
        <taxon>Bacteria</taxon>
        <taxon>Bacillati</taxon>
        <taxon>Bacillota</taxon>
        <taxon>Clostridia</taxon>
        <taxon>Eubacteriales</taxon>
        <taxon>Clostridiaceae</taxon>
        <taxon>Clostridium</taxon>
    </lineage>
</organism>
<dbReference type="OrthoDB" id="9812611at2"/>
<dbReference type="Proteomes" id="UP000190256">
    <property type="component" value="Unassembled WGS sequence"/>
</dbReference>
<accession>A0A1S9I944</accession>
<proteinExistence type="predicted"/>
<dbReference type="AlphaFoldDB" id="A0A1S9I944"/>
<reference evidence="1 2" key="1">
    <citation type="submission" date="2016-12" db="EMBL/GenBank/DDBJ databases">
        <title>Clostridium tepidum sp. nov., a close relative of Clostridium sporogenes and Clostridium botulinum Group I.</title>
        <authorList>
            <person name="Dobritsa A.P."/>
            <person name="Kutumbaka K.K."/>
            <person name="Werner K."/>
            <person name="Wiedmann M."/>
            <person name="Asmus A."/>
            <person name="Samadpour M."/>
        </authorList>
    </citation>
    <scope>NUCLEOTIDE SEQUENCE [LARGE SCALE GENOMIC DNA]</scope>
    <source>
        <strain evidence="1 2">IEH 97212</strain>
    </source>
</reference>
<name>A0A1S9I944_9CLOT</name>
<comment type="caution">
    <text evidence="1">The sequence shown here is derived from an EMBL/GenBank/DDBJ whole genome shotgun (WGS) entry which is preliminary data.</text>
</comment>
<evidence type="ECO:0000313" key="1">
    <source>
        <dbReference type="EMBL" id="OOO66758.1"/>
    </source>
</evidence>
<evidence type="ECO:0000313" key="2">
    <source>
        <dbReference type="Proteomes" id="UP000190256"/>
    </source>
</evidence>
<sequence>MKNVKEILNVTKEGFTIKSTDLVDIINKFRKEEGRKVELQHKSFMAKIRKELEILEKLGLKGEQNILPTYYLDKQGKERECFELNRDGMLQMLNSESTYCRYKTIEYINKLEDIINKTTKNYSLRMDNLTRLFLRVYPQEYESIAKEIIEYHINLPKKLRLDKRHRKMDKTEYKQFVRDKLVQALEEIQKDINNKDIVSIRLYAKDLIIKLKNGLLETNNRSKGQLLGNKEREIEEFENELQYLDPPIEDYTCVHIHPFSYNYMTEIGEDWTTGEPKIVNREAYKKWQRDFPRHELDKEGLELDYNKKTYLWLKYDCLPKFDAGDNFIKAFKDELARAYNVDDKNIMLMRSDVNEFVNSYSDGKIYYIIRQAREDC</sequence>
<dbReference type="RefSeq" id="WP_078054551.1">
    <property type="nucleotide sequence ID" value="NZ_MRAE01000012.1"/>
</dbReference>